<name>A0A1Y1SFP5_9GAMM</name>
<comment type="similarity">
    <text evidence="1">Belongs to the enoyl-CoA hydratase/isomerase family.</text>
</comment>
<dbReference type="AlphaFoldDB" id="A0A1Y1SFP5"/>
<dbReference type="GO" id="GO:0003824">
    <property type="term" value="F:catalytic activity"/>
    <property type="evidence" value="ECO:0007669"/>
    <property type="project" value="UniProtKB-ARBA"/>
</dbReference>
<dbReference type="SUPFAM" id="SSF52096">
    <property type="entry name" value="ClpP/crotonase"/>
    <property type="match status" value="1"/>
</dbReference>
<reference evidence="2 3" key="1">
    <citation type="submission" date="2013-04" db="EMBL/GenBank/DDBJ databases">
        <title>Oceanococcus atlanticus 22II-S10r2 Genome Sequencing.</title>
        <authorList>
            <person name="Lai Q."/>
            <person name="Li G."/>
            <person name="Shao Z."/>
        </authorList>
    </citation>
    <scope>NUCLEOTIDE SEQUENCE [LARGE SCALE GENOMIC DNA]</scope>
    <source>
        <strain evidence="2 3">22II-S10r2</strain>
    </source>
</reference>
<protein>
    <submittedName>
        <fullName evidence="2">Enoyl-CoA hydratase</fullName>
    </submittedName>
</protein>
<gene>
    <name evidence="2" type="ORF">ATO7_01425</name>
</gene>
<dbReference type="InterPro" id="IPR001753">
    <property type="entry name" value="Enoyl-CoA_hydra/iso"/>
</dbReference>
<dbReference type="Gene3D" id="3.90.226.10">
    <property type="entry name" value="2-enoyl-CoA Hydratase, Chain A, domain 1"/>
    <property type="match status" value="1"/>
</dbReference>
<dbReference type="InterPro" id="IPR051683">
    <property type="entry name" value="Enoyl-CoA_Hydratase/Isomerase"/>
</dbReference>
<sequence length="342" mass="36460">MLDGAALSAWCRAGSAPQAFSPWGDHAALVLDLASTQGLADAAHITRWMKTLVCPVIGVRDSARSHCAQTEEALISAACDVVVDEPEAADRLLRQIERNPVAATSFVDLLRVTEHMPIEPALNVESAVYATLQGGAEYAAWLAGLPEQKPVEAEAGPAVQAERDGDMLRLMLNRPGNRNAMSMAMRDALIEVLRLVEADSSIARVSLQARGSCFSTGGDLSEFGRVPDSASGHLIRLLAVPGRFLAHVADRVEVHVHGGCIGSGIEFPAFAGHLSADPKAWFQLPEVGMGLIPGAGGCVSIARRIGRQRLAWWGLSGKKIRAERALEWGLVDEIRSAPTSQL</sequence>
<evidence type="ECO:0000256" key="1">
    <source>
        <dbReference type="ARBA" id="ARBA00005254"/>
    </source>
</evidence>
<comment type="caution">
    <text evidence="2">The sequence shown here is derived from an EMBL/GenBank/DDBJ whole genome shotgun (WGS) entry which is preliminary data.</text>
</comment>
<dbReference type="Proteomes" id="UP000192342">
    <property type="component" value="Unassembled WGS sequence"/>
</dbReference>
<dbReference type="CDD" id="cd06558">
    <property type="entry name" value="crotonase-like"/>
    <property type="match status" value="1"/>
</dbReference>
<dbReference type="EMBL" id="AQQV01000001">
    <property type="protein sequence ID" value="ORE88494.1"/>
    <property type="molecule type" value="Genomic_DNA"/>
</dbReference>
<keyword evidence="3" id="KW-1185">Reference proteome</keyword>
<organism evidence="2 3">
    <name type="scientific">Oceanococcus atlanticus</name>
    <dbReference type="NCBI Taxonomy" id="1317117"/>
    <lineage>
        <taxon>Bacteria</taxon>
        <taxon>Pseudomonadati</taxon>
        <taxon>Pseudomonadota</taxon>
        <taxon>Gammaproteobacteria</taxon>
        <taxon>Chromatiales</taxon>
        <taxon>Oceanococcaceae</taxon>
        <taxon>Oceanococcus</taxon>
    </lineage>
</organism>
<dbReference type="PANTHER" id="PTHR42964">
    <property type="entry name" value="ENOYL-COA HYDRATASE"/>
    <property type="match status" value="1"/>
</dbReference>
<dbReference type="Pfam" id="PF00378">
    <property type="entry name" value="ECH_1"/>
    <property type="match status" value="1"/>
</dbReference>
<dbReference type="STRING" id="1317117.ATO7_01425"/>
<evidence type="ECO:0000313" key="2">
    <source>
        <dbReference type="EMBL" id="ORE88494.1"/>
    </source>
</evidence>
<dbReference type="InterPro" id="IPR029045">
    <property type="entry name" value="ClpP/crotonase-like_dom_sf"/>
</dbReference>
<accession>A0A1Y1SFP5</accession>
<dbReference type="PANTHER" id="PTHR42964:SF1">
    <property type="entry name" value="POLYKETIDE BIOSYNTHESIS ENOYL-COA HYDRATASE PKSH-RELATED"/>
    <property type="match status" value="1"/>
</dbReference>
<proteinExistence type="inferred from homology"/>
<evidence type="ECO:0000313" key="3">
    <source>
        <dbReference type="Proteomes" id="UP000192342"/>
    </source>
</evidence>